<evidence type="ECO:0000256" key="2">
    <source>
        <dbReference type="ARBA" id="ARBA00022840"/>
    </source>
</evidence>
<feature type="signal peptide" evidence="5">
    <location>
        <begin position="1"/>
        <end position="18"/>
    </location>
</feature>
<name>A0A6A6MW96_HEVBR</name>
<keyword evidence="4" id="KW-0812">Transmembrane</keyword>
<reference evidence="7 8" key="1">
    <citation type="journal article" date="2020" name="Mol. Plant">
        <title>The Chromosome-Based Rubber Tree Genome Provides New Insights into Spurge Genome Evolution and Rubber Biosynthesis.</title>
        <authorList>
            <person name="Liu J."/>
            <person name="Shi C."/>
            <person name="Shi C.C."/>
            <person name="Li W."/>
            <person name="Zhang Q.J."/>
            <person name="Zhang Y."/>
            <person name="Li K."/>
            <person name="Lu H.F."/>
            <person name="Shi C."/>
            <person name="Zhu S.T."/>
            <person name="Xiao Z.Y."/>
            <person name="Nan H."/>
            <person name="Yue Y."/>
            <person name="Zhu X.G."/>
            <person name="Wu Y."/>
            <person name="Hong X.N."/>
            <person name="Fan G.Y."/>
            <person name="Tong Y."/>
            <person name="Zhang D."/>
            <person name="Mao C.L."/>
            <person name="Liu Y.L."/>
            <person name="Hao S.J."/>
            <person name="Liu W.Q."/>
            <person name="Lv M.Q."/>
            <person name="Zhang H.B."/>
            <person name="Liu Y."/>
            <person name="Hu-Tang G.R."/>
            <person name="Wang J.P."/>
            <person name="Wang J.H."/>
            <person name="Sun Y.H."/>
            <person name="Ni S.B."/>
            <person name="Chen W.B."/>
            <person name="Zhang X.C."/>
            <person name="Jiao Y.N."/>
            <person name="Eichler E.E."/>
            <person name="Li G.H."/>
            <person name="Liu X."/>
            <person name="Gao L.Z."/>
        </authorList>
    </citation>
    <scope>NUCLEOTIDE SEQUENCE [LARGE SCALE GENOMIC DNA]</scope>
    <source>
        <strain evidence="8">cv. GT1</strain>
        <tissue evidence="7">Leaf</tissue>
    </source>
</reference>
<dbReference type="Pfam" id="PF07714">
    <property type="entry name" value="PK_Tyr_Ser-Thr"/>
    <property type="match status" value="1"/>
</dbReference>
<organism evidence="7 8">
    <name type="scientific">Hevea brasiliensis</name>
    <name type="common">Para rubber tree</name>
    <name type="synonym">Siphonia brasiliensis</name>
    <dbReference type="NCBI Taxonomy" id="3981"/>
    <lineage>
        <taxon>Eukaryota</taxon>
        <taxon>Viridiplantae</taxon>
        <taxon>Streptophyta</taxon>
        <taxon>Embryophyta</taxon>
        <taxon>Tracheophyta</taxon>
        <taxon>Spermatophyta</taxon>
        <taxon>Magnoliopsida</taxon>
        <taxon>eudicotyledons</taxon>
        <taxon>Gunneridae</taxon>
        <taxon>Pentapetalae</taxon>
        <taxon>rosids</taxon>
        <taxon>fabids</taxon>
        <taxon>Malpighiales</taxon>
        <taxon>Euphorbiaceae</taxon>
        <taxon>Crotonoideae</taxon>
        <taxon>Micrandreae</taxon>
        <taxon>Hevea</taxon>
    </lineage>
</organism>
<keyword evidence="1 3" id="KW-0547">Nucleotide-binding</keyword>
<evidence type="ECO:0000256" key="5">
    <source>
        <dbReference type="SAM" id="SignalP"/>
    </source>
</evidence>
<protein>
    <recommendedName>
        <fullName evidence="6">Protein kinase domain-containing protein</fullName>
    </recommendedName>
</protein>
<dbReference type="Gene3D" id="3.30.200.20">
    <property type="entry name" value="Phosphorylase Kinase, domain 1"/>
    <property type="match status" value="1"/>
</dbReference>
<dbReference type="GO" id="GO:0004713">
    <property type="term" value="F:protein tyrosine kinase activity"/>
    <property type="evidence" value="ECO:0007669"/>
    <property type="project" value="InterPro"/>
</dbReference>
<dbReference type="InterPro" id="IPR000719">
    <property type="entry name" value="Prot_kinase_dom"/>
</dbReference>
<proteinExistence type="predicted"/>
<dbReference type="AlphaFoldDB" id="A0A6A6MW96"/>
<dbReference type="PROSITE" id="PS00107">
    <property type="entry name" value="PROTEIN_KINASE_ATP"/>
    <property type="match status" value="1"/>
</dbReference>
<keyword evidence="4" id="KW-1133">Transmembrane helix</keyword>
<keyword evidence="5" id="KW-0732">Signal</keyword>
<dbReference type="Proteomes" id="UP000467840">
    <property type="component" value="Chromosome 6"/>
</dbReference>
<evidence type="ECO:0000313" key="7">
    <source>
        <dbReference type="EMBL" id="KAF2317800.1"/>
    </source>
</evidence>
<keyword evidence="8" id="KW-1185">Reference proteome</keyword>
<keyword evidence="2 3" id="KW-0067">ATP-binding</keyword>
<dbReference type="GO" id="GO:0005524">
    <property type="term" value="F:ATP binding"/>
    <property type="evidence" value="ECO:0007669"/>
    <property type="project" value="UniProtKB-UniRule"/>
</dbReference>
<gene>
    <name evidence="7" type="ORF">GH714_041114</name>
</gene>
<evidence type="ECO:0000256" key="3">
    <source>
        <dbReference type="PROSITE-ProRule" id="PRU10141"/>
    </source>
</evidence>
<dbReference type="InterPro" id="IPR020635">
    <property type="entry name" value="Tyr_kinase_cat_dom"/>
</dbReference>
<sequence>MAAVSLFILLALFHPAFSFPCRSFPCGELGEIFFPFTNNETDERCGPFVVDGCNEEIKKVQLGRGSQKWYQIESIFRDPFHYPHWSEISITDIELQSKLNSRKCSPRKALGIGFATVGMIISMFIIIFFWLRNKRKQTSSNIVPRNSSADIFSISDREGGNIFFGVSIFCYNALEKATNSFASENELGDGGFGAVYYGKLQDGREVAVKRLYERNYCKVQQFLNEIALLTRLRHKNLVSLYGTRHRHEINLAKLAINKIQRSALDELIDPCLGHQSDEEVKRMTTCVAELAFLCLQEDSELRPTMDEVLEELKRIESREMIQRIQRNSLIMPKN</sequence>
<dbReference type="SUPFAM" id="SSF56112">
    <property type="entry name" value="Protein kinase-like (PK-like)"/>
    <property type="match status" value="1"/>
</dbReference>
<dbReference type="InterPro" id="IPR011009">
    <property type="entry name" value="Kinase-like_dom_sf"/>
</dbReference>
<feature type="domain" description="Protein kinase" evidence="6">
    <location>
        <begin position="181"/>
        <end position="334"/>
    </location>
</feature>
<feature type="chain" id="PRO_5025657105" description="Protein kinase domain-containing protein" evidence="5">
    <location>
        <begin position="19"/>
        <end position="334"/>
    </location>
</feature>
<dbReference type="SMART" id="SM00219">
    <property type="entry name" value="TyrKc"/>
    <property type="match status" value="1"/>
</dbReference>
<keyword evidence="4" id="KW-0472">Membrane</keyword>
<feature type="transmembrane region" description="Helical" evidence="4">
    <location>
        <begin position="109"/>
        <end position="131"/>
    </location>
</feature>
<evidence type="ECO:0000256" key="1">
    <source>
        <dbReference type="ARBA" id="ARBA00022741"/>
    </source>
</evidence>
<evidence type="ECO:0000259" key="6">
    <source>
        <dbReference type="PROSITE" id="PS50011"/>
    </source>
</evidence>
<dbReference type="InterPro" id="IPR001245">
    <property type="entry name" value="Ser-Thr/Tyr_kinase_cat_dom"/>
</dbReference>
<feature type="binding site" evidence="3">
    <location>
        <position position="209"/>
    </location>
    <ligand>
        <name>ATP</name>
        <dbReference type="ChEBI" id="CHEBI:30616"/>
    </ligand>
</feature>
<dbReference type="EMBL" id="JAAGAX010000004">
    <property type="protein sequence ID" value="KAF2317800.1"/>
    <property type="molecule type" value="Genomic_DNA"/>
</dbReference>
<dbReference type="PANTHER" id="PTHR46008">
    <property type="entry name" value="LEAF RUST 10 DISEASE-RESISTANCE LOCUS RECEPTOR-LIKE PROTEIN KINASE-LIKE 1.4"/>
    <property type="match status" value="1"/>
</dbReference>
<comment type="caution">
    <text evidence="7">The sequence shown here is derived from an EMBL/GenBank/DDBJ whole genome shotgun (WGS) entry which is preliminary data.</text>
</comment>
<evidence type="ECO:0000313" key="8">
    <source>
        <dbReference type="Proteomes" id="UP000467840"/>
    </source>
</evidence>
<accession>A0A6A6MW96</accession>
<dbReference type="InterPro" id="IPR017441">
    <property type="entry name" value="Protein_kinase_ATP_BS"/>
</dbReference>
<dbReference type="PANTHER" id="PTHR46008:SF2">
    <property type="entry name" value="LEAF RUST 10 DISEASE-RESISTANCE LOCUS RECEPTOR-LIKE PROTEIN KINASE-LIKE 1.4"/>
    <property type="match status" value="1"/>
</dbReference>
<dbReference type="PROSITE" id="PS50011">
    <property type="entry name" value="PROTEIN_KINASE_DOM"/>
    <property type="match status" value="1"/>
</dbReference>
<evidence type="ECO:0000256" key="4">
    <source>
        <dbReference type="SAM" id="Phobius"/>
    </source>
</evidence>